<sequence>MFCGNAPSSWGDTPLMYACNNGHTKAAAEFLPYLTDPDSITKALFWSAGSGHAACVGLILQHATVDVNAKYMGETLLFKAGKCAGTAKRLAAMSVISTARLRSSIEPIPKVA</sequence>
<gene>
    <name evidence="1" type="ORF">PENSUB_13065</name>
</gene>
<accession>A0A1Q5SUG7</accession>
<dbReference type="InterPro" id="IPR002110">
    <property type="entry name" value="Ankyrin_rpt"/>
</dbReference>
<evidence type="ECO:0000313" key="2">
    <source>
        <dbReference type="Proteomes" id="UP000186955"/>
    </source>
</evidence>
<name>A0A1Q5SUG7_9EURO</name>
<keyword evidence="2" id="KW-1185">Reference proteome</keyword>
<dbReference type="Pfam" id="PF12796">
    <property type="entry name" value="Ank_2"/>
    <property type="match status" value="1"/>
</dbReference>
<dbReference type="Gene3D" id="1.25.40.20">
    <property type="entry name" value="Ankyrin repeat-containing domain"/>
    <property type="match status" value="1"/>
</dbReference>
<dbReference type="Proteomes" id="UP000186955">
    <property type="component" value="Unassembled WGS sequence"/>
</dbReference>
<dbReference type="SUPFAM" id="SSF48403">
    <property type="entry name" value="Ankyrin repeat"/>
    <property type="match status" value="1"/>
</dbReference>
<comment type="caution">
    <text evidence="1">The sequence shown here is derived from an EMBL/GenBank/DDBJ whole genome shotgun (WGS) entry which is preliminary data.</text>
</comment>
<reference evidence="1 2" key="1">
    <citation type="submission" date="2016-10" db="EMBL/GenBank/DDBJ databases">
        <title>Genome sequence of the ascomycete fungus Penicillium subrubescens.</title>
        <authorList>
            <person name="De Vries R.P."/>
            <person name="Peng M."/>
            <person name="Dilokpimol A."/>
            <person name="Hilden K."/>
            <person name="Makela M.R."/>
            <person name="Grigoriev I."/>
            <person name="Riley R."/>
            <person name="Granchi Z."/>
        </authorList>
    </citation>
    <scope>NUCLEOTIDE SEQUENCE [LARGE SCALE GENOMIC DNA]</scope>
    <source>
        <strain evidence="1 2">CBS 132785</strain>
    </source>
</reference>
<proteinExistence type="predicted"/>
<evidence type="ECO:0000313" key="1">
    <source>
        <dbReference type="EMBL" id="OKO91658.1"/>
    </source>
</evidence>
<organism evidence="1 2">
    <name type="scientific">Penicillium subrubescens</name>
    <dbReference type="NCBI Taxonomy" id="1316194"/>
    <lineage>
        <taxon>Eukaryota</taxon>
        <taxon>Fungi</taxon>
        <taxon>Dikarya</taxon>
        <taxon>Ascomycota</taxon>
        <taxon>Pezizomycotina</taxon>
        <taxon>Eurotiomycetes</taxon>
        <taxon>Eurotiomycetidae</taxon>
        <taxon>Eurotiales</taxon>
        <taxon>Aspergillaceae</taxon>
        <taxon>Penicillium</taxon>
    </lineage>
</organism>
<dbReference type="STRING" id="1316194.A0A1Q5SUG7"/>
<dbReference type="EMBL" id="MNBE01000746">
    <property type="protein sequence ID" value="OKO91658.1"/>
    <property type="molecule type" value="Genomic_DNA"/>
</dbReference>
<dbReference type="AlphaFoldDB" id="A0A1Q5SUG7"/>
<protein>
    <submittedName>
        <fullName evidence="1">Uncharacterized protein</fullName>
    </submittedName>
</protein>
<dbReference type="InterPro" id="IPR036770">
    <property type="entry name" value="Ankyrin_rpt-contain_sf"/>
</dbReference>